<dbReference type="InterPro" id="IPR056911">
    <property type="entry name" value="Phage_Znf_bind_put"/>
</dbReference>
<feature type="region of interest" description="Disordered" evidence="1">
    <location>
        <begin position="184"/>
        <end position="243"/>
    </location>
</feature>
<feature type="compositionally biased region" description="Low complexity" evidence="1">
    <location>
        <begin position="220"/>
        <end position="235"/>
    </location>
</feature>
<evidence type="ECO:0000313" key="4">
    <source>
        <dbReference type="Proteomes" id="UP000471648"/>
    </source>
</evidence>
<evidence type="ECO:0000313" key="3">
    <source>
        <dbReference type="EMBL" id="NEB70260.1"/>
    </source>
</evidence>
<feature type="region of interest" description="Disordered" evidence="1">
    <location>
        <begin position="110"/>
        <end position="132"/>
    </location>
</feature>
<dbReference type="Proteomes" id="UP000471648">
    <property type="component" value="Unassembled WGS sequence"/>
</dbReference>
<dbReference type="RefSeq" id="WP_164358149.1">
    <property type="nucleotide sequence ID" value="NZ_JAAGME010001046.1"/>
</dbReference>
<dbReference type="Pfam" id="PF24623">
    <property type="entry name" value="Phage_zn_bind_8"/>
    <property type="match status" value="1"/>
</dbReference>
<evidence type="ECO:0000259" key="2">
    <source>
        <dbReference type="Pfam" id="PF24623"/>
    </source>
</evidence>
<organism evidence="3 4">
    <name type="scientific">Streptomyces microflavus</name>
    <name type="common">Streptomyces lipmanii</name>
    <dbReference type="NCBI Taxonomy" id="1919"/>
    <lineage>
        <taxon>Bacteria</taxon>
        <taxon>Bacillati</taxon>
        <taxon>Actinomycetota</taxon>
        <taxon>Actinomycetes</taxon>
        <taxon>Kitasatosporales</taxon>
        <taxon>Streptomycetaceae</taxon>
        <taxon>Streptomyces</taxon>
    </lineage>
</organism>
<reference evidence="3 4" key="1">
    <citation type="submission" date="2020-01" db="EMBL/GenBank/DDBJ databases">
        <title>Insect and environment-associated Actinomycetes.</title>
        <authorList>
            <person name="Currrie C."/>
            <person name="Chevrette M."/>
            <person name="Carlson C."/>
            <person name="Stubbendieck R."/>
            <person name="Wendt-Pienkowski E."/>
        </authorList>
    </citation>
    <scope>NUCLEOTIDE SEQUENCE [LARGE SCALE GENOMIC DNA]</scope>
    <source>
        <strain evidence="3 4">SID14438</strain>
    </source>
</reference>
<accession>A0A6N9VBM9</accession>
<dbReference type="EMBL" id="JAAGME010001046">
    <property type="protein sequence ID" value="NEB70260.1"/>
    <property type="molecule type" value="Genomic_DNA"/>
</dbReference>
<feature type="domain" description="DNA-binding phage zinc finger" evidence="2">
    <location>
        <begin position="159"/>
        <end position="212"/>
    </location>
</feature>
<gene>
    <name evidence="3" type="ORF">G3I39_24865</name>
</gene>
<proteinExistence type="predicted"/>
<protein>
    <recommendedName>
        <fullName evidence="2">DNA-binding phage zinc finger domain-containing protein</fullName>
    </recommendedName>
</protein>
<name>A0A6N9VBM9_STRMI</name>
<dbReference type="AlphaFoldDB" id="A0A6N9VBM9"/>
<sequence length="243" mass="26596">MITFEEAGRLLGLAAARDQRTVGDADVLAWHADLNAANVTFQVAEQALTRFYARDMASLEPDQRRRVTTPDIIGIARKIRAERVADFVYEPPPGDTDPHYLQRLRNQLEATANGERPAAPERLALPSGTPRDMKALTNLIGREVPDEEPEEQSDEVAAIRRPGPLGVDCPICKAAIGRPCKAEGFGGRRPRELKNPHAARGRVARGEPAQLETPEEIQQRRAASLAALERMAAAEETPEAEAS</sequence>
<comment type="caution">
    <text evidence="3">The sequence shown here is derived from an EMBL/GenBank/DDBJ whole genome shotgun (WGS) entry which is preliminary data.</text>
</comment>
<evidence type="ECO:0000256" key="1">
    <source>
        <dbReference type="SAM" id="MobiDB-lite"/>
    </source>
</evidence>